<accession>A0A7W7YGR9</accession>
<evidence type="ECO:0000313" key="2">
    <source>
        <dbReference type="Proteomes" id="UP000534294"/>
    </source>
</evidence>
<dbReference type="EMBL" id="JACHIF010000001">
    <property type="protein sequence ID" value="MBB5035857.1"/>
    <property type="molecule type" value="Genomic_DNA"/>
</dbReference>
<comment type="caution">
    <text evidence="1">The sequence shown here is derived from an EMBL/GenBank/DDBJ whole genome shotgun (WGS) entry which is preliminary data.</text>
</comment>
<evidence type="ECO:0000313" key="1">
    <source>
        <dbReference type="EMBL" id="MBB5035857.1"/>
    </source>
</evidence>
<dbReference type="Proteomes" id="UP000534294">
    <property type="component" value="Unassembled WGS sequence"/>
</dbReference>
<dbReference type="RefSeq" id="WP_184204317.1">
    <property type="nucleotide sequence ID" value="NZ_JACHIF010000001.1"/>
</dbReference>
<reference evidence="1 2" key="1">
    <citation type="submission" date="2020-08" db="EMBL/GenBank/DDBJ databases">
        <title>Genomic Encyclopedia of Type Strains, Phase IV (KMG-IV): sequencing the most valuable type-strain genomes for metagenomic binning, comparative biology and taxonomic classification.</title>
        <authorList>
            <person name="Goeker M."/>
        </authorList>
    </citation>
    <scope>NUCLEOTIDE SEQUENCE [LARGE SCALE GENOMIC DNA]</scope>
    <source>
        <strain evidence="1 2">DSM 12251</strain>
    </source>
</reference>
<dbReference type="Gene3D" id="3.40.1570.10">
    <property type="entry name" value="HemS/ChuS/ChuX like domains"/>
    <property type="match status" value="2"/>
</dbReference>
<dbReference type="SUPFAM" id="SSF144064">
    <property type="entry name" value="Heme iron utilization protein-like"/>
    <property type="match status" value="1"/>
</dbReference>
<protein>
    <submittedName>
        <fullName evidence="1">Putative heme degradation protein</fullName>
    </submittedName>
</protein>
<gene>
    <name evidence="1" type="ORF">HNQ64_000091</name>
</gene>
<keyword evidence="2" id="KW-1185">Reference proteome</keyword>
<dbReference type="AlphaFoldDB" id="A0A7W7YGR9"/>
<organism evidence="1 2">
    <name type="scientific">Prosthecobacter dejongeii</name>
    <dbReference type="NCBI Taxonomy" id="48465"/>
    <lineage>
        <taxon>Bacteria</taxon>
        <taxon>Pseudomonadati</taxon>
        <taxon>Verrucomicrobiota</taxon>
        <taxon>Verrucomicrobiia</taxon>
        <taxon>Verrucomicrobiales</taxon>
        <taxon>Verrucomicrobiaceae</taxon>
        <taxon>Prosthecobacter</taxon>
    </lineage>
</organism>
<sequence length="337" mass="37179">MDSTSHHSPRIAYSFPAHTFDLRRVRPEWCFEADGGAALAIHLDGQWTEFFRNLRELGLVMITAAHGPLSLAVAWENSMFQSYPGGDEWVCVKSGAEIRPAALGGGMAVVETMGDQQVASFQFFDRGGGGCLKILVTNWSDYEVFEDLVARHASGRRTYPFGQKSEVRKEQPAPDSQTVRQLWKGLSRSLPDSTFPGMEGVSRLSALEAAGQDLAWRLPRRVVRQALQSMTLGQVPLGGVVRNEAVFLPSGFFPTHWGECGCGTTFFGEASQMTLRGCGHRGQTWATRFELGDEEVICIEFYDVRGEFAGSVGLRPEAASWHRVQWADVIKGSGIEQ</sequence>
<proteinExistence type="predicted"/>
<dbReference type="InterPro" id="IPR053733">
    <property type="entry name" value="Heme_Transport_Util_sf"/>
</dbReference>
<name>A0A7W7YGR9_9BACT</name>